<gene>
    <name evidence="2" type="ORF">SLEP1_g18163</name>
</gene>
<keyword evidence="3" id="KW-1185">Reference proteome</keyword>
<name>A0AAV5J763_9ROSI</name>
<accession>A0AAV5J763</accession>
<feature type="region of interest" description="Disordered" evidence="1">
    <location>
        <begin position="180"/>
        <end position="200"/>
    </location>
</feature>
<dbReference type="PANTHER" id="PTHR34567">
    <property type="entry name" value="FK506-BINDING-LIKE PROTEIN"/>
    <property type="match status" value="1"/>
</dbReference>
<protein>
    <submittedName>
        <fullName evidence="2">Uncharacterized protein</fullName>
    </submittedName>
</protein>
<dbReference type="EMBL" id="BPVZ01000024">
    <property type="protein sequence ID" value="GKV06264.1"/>
    <property type="molecule type" value="Genomic_DNA"/>
</dbReference>
<evidence type="ECO:0000313" key="3">
    <source>
        <dbReference type="Proteomes" id="UP001054252"/>
    </source>
</evidence>
<proteinExistence type="predicted"/>
<dbReference type="Proteomes" id="UP001054252">
    <property type="component" value="Unassembled WGS sequence"/>
</dbReference>
<dbReference type="AlphaFoldDB" id="A0AAV5J763"/>
<feature type="region of interest" description="Disordered" evidence="1">
    <location>
        <begin position="262"/>
        <end position="282"/>
    </location>
</feature>
<organism evidence="2 3">
    <name type="scientific">Rubroshorea leprosula</name>
    <dbReference type="NCBI Taxonomy" id="152421"/>
    <lineage>
        <taxon>Eukaryota</taxon>
        <taxon>Viridiplantae</taxon>
        <taxon>Streptophyta</taxon>
        <taxon>Embryophyta</taxon>
        <taxon>Tracheophyta</taxon>
        <taxon>Spermatophyta</taxon>
        <taxon>Magnoliopsida</taxon>
        <taxon>eudicotyledons</taxon>
        <taxon>Gunneridae</taxon>
        <taxon>Pentapetalae</taxon>
        <taxon>rosids</taxon>
        <taxon>malvids</taxon>
        <taxon>Malvales</taxon>
        <taxon>Dipterocarpaceae</taxon>
        <taxon>Rubroshorea</taxon>
    </lineage>
</organism>
<reference evidence="2 3" key="1">
    <citation type="journal article" date="2021" name="Commun. Biol.">
        <title>The genome of Shorea leprosula (Dipterocarpaceae) highlights the ecological relevance of drought in aseasonal tropical rainforests.</title>
        <authorList>
            <person name="Ng K.K.S."/>
            <person name="Kobayashi M.J."/>
            <person name="Fawcett J.A."/>
            <person name="Hatakeyama M."/>
            <person name="Paape T."/>
            <person name="Ng C.H."/>
            <person name="Ang C.C."/>
            <person name="Tnah L.H."/>
            <person name="Lee C.T."/>
            <person name="Nishiyama T."/>
            <person name="Sese J."/>
            <person name="O'Brien M.J."/>
            <person name="Copetti D."/>
            <person name="Mohd Noor M.I."/>
            <person name="Ong R.C."/>
            <person name="Putra M."/>
            <person name="Sireger I.Z."/>
            <person name="Indrioko S."/>
            <person name="Kosugi Y."/>
            <person name="Izuno A."/>
            <person name="Isagi Y."/>
            <person name="Lee S.L."/>
            <person name="Shimizu K.K."/>
        </authorList>
    </citation>
    <scope>NUCLEOTIDE SEQUENCE [LARGE SCALE GENOMIC DNA]</scope>
    <source>
        <strain evidence="2">214</strain>
    </source>
</reference>
<evidence type="ECO:0000256" key="1">
    <source>
        <dbReference type="SAM" id="MobiDB-lite"/>
    </source>
</evidence>
<dbReference type="PANTHER" id="PTHR34567:SF9">
    <property type="entry name" value="CONTAINING PROTEIN, PUTATIVE-RELATED"/>
    <property type="match status" value="1"/>
</dbReference>
<sequence length="381" mass="44444">MGKWDHRPRKRFYGRERAYKSPPPSYHEPERSLSEYCNDGVPLWEKKFCTLVGLVSWRKILDVQRSIKWNFTSNVLQWEDSAGKEAFENAKKRYWLKINGLPCDISLPDPNIYIDEIDWNPDINPELIKDLERELAASIPPDGCNDDPCKVDNPWECGNNIQRGESLKDNQAWGHWNSRIEDSKNLNGNDDPWKCNSNQQNEASQQDLWGNCGDKSQDFSRWGKHKTLSRDCVANDNPWEHSCSGIGSIGDKGWGHLNCNSWNQNQNQNQKDSKKLDNGDNPWGCSIVQDNGARGNQQWVNYRRNSRGWKQQDSYNNIRRELGVRKSNGDWEARTVGSRKREGSDRYMNDYKSSRFQRDDSQTDRFWRSSKANKRVSFARN</sequence>
<evidence type="ECO:0000313" key="2">
    <source>
        <dbReference type="EMBL" id="GKV06264.1"/>
    </source>
</evidence>
<comment type="caution">
    <text evidence="2">The sequence shown here is derived from an EMBL/GenBank/DDBJ whole genome shotgun (WGS) entry which is preliminary data.</text>
</comment>